<proteinExistence type="predicted"/>
<evidence type="ECO:0000313" key="2">
    <source>
        <dbReference type="EMBL" id="KYF78282.1"/>
    </source>
</evidence>
<gene>
    <name evidence="2" type="ORF">BE18_15400</name>
</gene>
<sequence>MMISRRQVRRRGPERDGFSANGVFRAGAGDDVAQIALVARVARATPRWDQTLAKTRAVFRETVESFQLT</sequence>
<dbReference type="EMBL" id="JEMC01003821">
    <property type="protein sequence ID" value="KYF78282.1"/>
    <property type="molecule type" value="Genomic_DNA"/>
</dbReference>
<name>A0A150RDK6_SORCE</name>
<feature type="compositionally biased region" description="Basic residues" evidence="1">
    <location>
        <begin position="1"/>
        <end position="10"/>
    </location>
</feature>
<accession>A0A150RDK6</accession>
<dbReference type="Proteomes" id="UP000075515">
    <property type="component" value="Unassembled WGS sequence"/>
</dbReference>
<dbReference type="AlphaFoldDB" id="A0A150RDK6"/>
<reference evidence="2 3" key="1">
    <citation type="submission" date="2014-02" db="EMBL/GenBank/DDBJ databases">
        <title>The small core and large imbalanced accessory genome model reveals a collaborative survival strategy of Sorangium cellulosum strains in nature.</title>
        <authorList>
            <person name="Han K."/>
            <person name="Peng R."/>
            <person name="Blom J."/>
            <person name="Li Y.-Z."/>
        </authorList>
    </citation>
    <scope>NUCLEOTIDE SEQUENCE [LARGE SCALE GENOMIC DNA]</scope>
    <source>
        <strain evidence="2 3">So0149</strain>
    </source>
</reference>
<feature type="region of interest" description="Disordered" evidence="1">
    <location>
        <begin position="1"/>
        <end position="20"/>
    </location>
</feature>
<comment type="caution">
    <text evidence="2">The sequence shown here is derived from an EMBL/GenBank/DDBJ whole genome shotgun (WGS) entry which is preliminary data.</text>
</comment>
<evidence type="ECO:0000256" key="1">
    <source>
        <dbReference type="SAM" id="MobiDB-lite"/>
    </source>
</evidence>
<evidence type="ECO:0000313" key="3">
    <source>
        <dbReference type="Proteomes" id="UP000075515"/>
    </source>
</evidence>
<protein>
    <submittedName>
        <fullName evidence="2">Uncharacterized protein</fullName>
    </submittedName>
</protein>
<organism evidence="2 3">
    <name type="scientific">Sorangium cellulosum</name>
    <name type="common">Polyangium cellulosum</name>
    <dbReference type="NCBI Taxonomy" id="56"/>
    <lineage>
        <taxon>Bacteria</taxon>
        <taxon>Pseudomonadati</taxon>
        <taxon>Myxococcota</taxon>
        <taxon>Polyangia</taxon>
        <taxon>Polyangiales</taxon>
        <taxon>Polyangiaceae</taxon>
        <taxon>Sorangium</taxon>
    </lineage>
</organism>